<name>A0A167K8H1_9HYPO</name>
<organism evidence="2 3">
    <name type="scientific">Beauveria brongniartii RCEF 3172</name>
    <dbReference type="NCBI Taxonomy" id="1081107"/>
    <lineage>
        <taxon>Eukaryota</taxon>
        <taxon>Fungi</taxon>
        <taxon>Dikarya</taxon>
        <taxon>Ascomycota</taxon>
        <taxon>Pezizomycotina</taxon>
        <taxon>Sordariomycetes</taxon>
        <taxon>Hypocreomycetidae</taxon>
        <taxon>Hypocreales</taxon>
        <taxon>Cordycipitaceae</taxon>
        <taxon>Beauveria</taxon>
        <taxon>Beauveria brongniartii</taxon>
    </lineage>
</organism>
<feature type="compositionally biased region" description="Basic residues" evidence="1">
    <location>
        <begin position="257"/>
        <end position="268"/>
    </location>
</feature>
<dbReference type="EMBL" id="AZHA01000002">
    <property type="protein sequence ID" value="OAA51371.1"/>
    <property type="molecule type" value="Genomic_DNA"/>
</dbReference>
<protein>
    <submittedName>
        <fullName evidence="2">Uncharacterized protein</fullName>
    </submittedName>
</protein>
<accession>A0A167K8H1</accession>
<feature type="region of interest" description="Disordered" evidence="1">
    <location>
        <begin position="250"/>
        <end position="272"/>
    </location>
</feature>
<sequence length="375" mass="40998">MRVDDLADTHLADLDAARQAGARVAVQDGAAADALATGLEQRILLGVDAQARREADARRVAAVAARAAALGTVAQPPRRAVVPRRHHALALPDEHAPDAPLHAVAAVRGQRGQRHKVRVPPGPQPLRVREVQLAERRVQVRQRRRRVDEAHRRARDERLQTLLRAVQVLVAGRGKGLEGERRGRVVVAAGRLDARRVAPPAHEQWRVGRDEHEKGAPQEDVEHLFSGNVGRDEATTPAERHKVEKRLGRVKGLAVGPHRKRRPRRRARLSGGRASIGGTIRWSAAEAIHPLGFAAQVERFEAMVLDQILRHRPLAGADACPAGVSILRDTLPSLARLILLPHTPMSMLNQSSAAKDLQVGSNLILPKVEQARVRS</sequence>
<dbReference type="Proteomes" id="UP000076863">
    <property type="component" value="Unassembled WGS sequence"/>
</dbReference>
<comment type="caution">
    <text evidence="2">The sequence shown here is derived from an EMBL/GenBank/DDBJ whole genome shotgun (WGS) entry which is preliminary data.</text>
</comment>
<gene>
    <name evidence="2" type="ORF">BBO_01318</name>
</gene>
<dbReference type="AlphaFoldDB" id="A0A167K8H1"/>
<evidence type="ECO:0000313" key="3">
    <source>
        <dbReference type="Proteomes" id="UP000076863"/>
    </source>
</evidence>
<keyword evidence="3" id="KW-1185">Reference proteome</keyword>
<proteinExistence type="predicted"/>
<evidence type="ECO:0000256" key="1">
    <source>
        <dbReference type="SAM" id="MobiDB-lite"/>
    </source>
</evidence>
<evidence type="ECO:0000313" key="2">
    <source>
        <dbReference type="EMBL" id="OAA51371.1"/>
    </source>
</evidence>
<reference evidence="2 3" key="1">
    <citation type="journal article" date="2016" name="Genome Biol. Evol.">
        <title>Divergent and convergent evolution of fungal pathogenicity.</title>
        <authorList>
            <person name="Shang Y."/>
            <person name="Xiao G."/>
            <person name="Zheng P."/>
            <person name="Cen K."/>
            <person name="Zhan S."/>
            <person name="Wang C."/>
        </authorList>
    </citation>
    <scope>NUCLEOTIDE SEQUENCE [LARGE SCALE GENOMIC DNA]</scope>
    <source>
        <strain evidence="2 3">RCEF 3172</strain>
    </source>
</reference>